<gene>
    <name evidence="1" type="ORF">CXU09_05485</name>
</gene>
<accession>A0AAP8NMC7</accession>
<name>A0AAP8NMC7_9BACT</name>
<protein>
    <submittedName>
        <fullName evidence="1">Uncharacterized protein</fullName>
    </submittedName>
</protein>
<dbReference type="Proteomes" id="UP000235914">
    <property type="component" value="Unassembled WGS sequence"/>
</dbReference>
<dbReference type="AlphaFoldDB" id="A0AAP8NMC7"/>
<organism evidence="1 2">
    <name type="scientific">Akkermansia muciniphila</name>
    <dbReference type="NCBI Taxonomy" id="239935"/>
    <lineage>
        <taxon>Bacteria</taxon>
        <taxon>Pseudomonadati</taxon>
        <taxon>Verrucomicrobiota</taxon>
        <taxon>Verrucomicrobiia</taxon>
        <taxon>Verrucomicrobiales</taxon>
        <taxon>Akkermansiaceae</taxon>
        <taxon>Akkermansia</taxon>
    </lineage>
</organism>
<proteinExistence type="predicted"/>
<sequence>MTRKIPLYPERFFLTLASMEVHTWKERTEEGTLVYRACHHAGKWKLECAPKVGRAERDDVEWERVELTRAHWVTLRDVLWRKYQRKRCPWRFIETIDKLLEEMPEEEDADFPDGRDGR</sequence>
<evidence type="ECO:0000313" key="1">
    <source>
        <dbReference type="EMBL" id="PNC57023.1"/>
    </source>
</evidence>
<comment type="caution">
    <text evidence="1">The sequence shown here is derived from an EMBL/GenBank/DDBJ whole genome shotgun (WGS) entry which is preliminary data.</text>
</comment>
<evidence type="ECO:0000313" key="2">
    <source>
        <dbReference type="Proteomes" id="UP000235914"/>
    </source>
</evidence>
<reference evidence="1 2" key="1">
    <citation type="journal article" date="2017" name="BMC Genomics">
        <title>Genome sequencing of 39 Akkermansia muciniphila isolates reveals its population structure, genomic and functional diverisity, and global distribution in mammalian gut microbiotas.</title>
        <authorList>
            <person name="Guo X."/>
            <person name="Li S."/>
            <person name="Zhang J."/>
            <person name="Wu F."/>
            <person name="Li X."/>
            <person name="Wu D."/>
            <person name="Zhang M."/>
            <person name="Ou Z."/>
            <person name="Jie Z."/>
            <person name="Yan Q."/>
            <person name="Li P."/>
            <person name="Yi J."/>
            <person name="Peng Y."/>
        </authorList>
    </citation>
    <scope>NUCLEOTIDE SEQUENCE [LARGE SCALE GENOMIC DNA]</scope>
    <source>
        <strain evidence="1 2">GP43</strain>
    </source>
</reference>
<dbReference type="EMBL" id="PJKN01000002">
    <property type="protein sequence ID" value="PNC57023.1"/>
    <property type="molecule type" value="Genomic_DNA"/>
</dbReference>
<dbReference type="RefSeq" id="WP_022198588.1">
    <property type="nucleotide sequence ID" value="NZ_CP010553.1"/>
</dbReference>